<keyword evidence="3" id="KW-1185">Reference proteome</keyword>
<evidence type="ECO:0000313" key="3">
    <source>
        <dbReference type="Proteomes" id="UP000281985"/>
    </source>
</evidence>
<dbReference type="EMBL" id="REFV01000002">
    <property type="protein sequence ID" value="RMB63328.1"/>
    <property type="molecule type" value="Genomic_DNA"/>
</dbReference>
<organism evidence="2 3">
    <name type="scientific">Dokdonia sinensis</name>
    <dbReference type="NCBI Taxonomy" id="2479847"/>
    <lineage>
        <taxon>Bacteria</taxon>
        <taxon>Pseudomonadati</taxon>
        <taxon>Bacteroidota</taxon>
        <taxon>Flavobacteriia</taxon>
        <taxon>Flavobacteriales</taxon>
        <taxon>Flavobacteriaceae</taxon>
        <taxon>Dokdonia</taxon>
    </lineage>
</organism>
<keyword evidence="1" id="KW-1133">Transmembrane helix</keyword>
<protein>
    <submittedName>
        <fullName evidence="2">SdpI family protein</fullName>
    </submittedName>
</protein>
<dbReference type="InterPro" id="IPR025962">
    <property type="entry name" value="SdpI/YhfL"/>
</dbReference>
<keyword evidence="1" id="KW-0812">Transmembrane</keyword>
<dbReference type="Pfam" id="PF13630">
    <property type="entry name" value="SdpI"/>
    <property type="match status" value="1"/>
</dbReference>
<evidence type="ECO:0000256" key="1">
    <source>
        <dbReference type="SAM" id="Phobius"/>
    </source>
</evidence>
<name>A0A3M0GGB2_9FLAO</name>
<accession>A0A3M0GGB2</accession>
<proteinExistence type="predicted"/>
<feature type="transmembrane region" description="Helical" evidence="1">
    <location>
        <begin position="87"/>
        <end position="109"/>
    </location>
</feature>
<reference evidence="2 3" key="1">
    <citation type="submission" date="2018-10" db="EMBL/GenBank/DDBJ databases">
        <title>Dokdonia luteus sp. nov., isolated from sea water.</title>
        <authorList>
            <person name="Zhou L.Y."/>
            <person name="Du Z.J."/>
        </authorList>
    </citation>
    <scope>NUCLEOTIDE SEQUENCE [LARGE SCALE GENOMIC DNA]</scope>
    <source>
        <strain evidence="2 3">SH27</strain>
    </source>
</reference>
<comment type="caution">
    <text evidence="2">The sequence shown here is derived from an EMBL/GenBank/DDBJ whole genome shotgun (WGS) entry which is preliminary data.</text>
</comment>
<evidence type="ECO:0000313" key="2">
    <source>
        <dbReference type="EMBL" id="RMB63328.1"/>
    </source>
</evidence>
<keyword evidence="1" id="KW-0472">Membrane</keyword>
<dbReference type="Proteomes" id="UP000281985">
    <property type="component" value="Unassembled WGS sequence"/>
</dbReference>
<feature type="transmembrane region" description="Helical" evidence="1">
    <location>
        <begin position="64"/>
        <end position="81"/>
    </location>
</feature>
<dbReference type="RefSeq" id="WP_121916130.1">
    <property type="nucleotide sequence ID" value="NZ_REFV01000002.1"/>
</dbReference>
<sequence length="120" mass="13951">MLAGTDLEIDLVILFDCFLFIGLAWYYLKRPPKEINGLYGFRTRRTMANQDIWDEANKRNAQDLFKWSLVLLGVQIIAWLLGIPHRIIIHLVVMLVGLGFAIFATINYLDKHFDKNGNRK</sequence>
<feature type="transmembrane region" description="Helical" evidence="1">
    <location>
        <begin position="12"/>
        <end position="28"/>
    </location>
</feature>
<dbReference type="AlphaFoldDB" id="A0A3M0GGB2"/>
<dbReference type="OrthoDB" id="3173919at2"/>
<gene>
    <name evidence="2" type="ORF">EAX61_02750</name>
</gene>